<evidence type="ECO:0000313" key="2">
    <source>
        <dbReference type="Proteomes" id="UP001054837"/>
    </source>
</evidence>
<keyword evidence="2" id="KW-1185">Reference proteome</keyword>
<name>A0AAV4MN32_9ARAC</name>
<gene>
    <name evidence="1" type="ORF">CDAR_561671</name>
</gene>
<accession>A0AAV4MN32</accession>
<dbReference type="Proteomes" id="UP001054837">
    <property type="component" value="Unassembled WGS sequence"/>
</dbReference>
<dbReference type="AlphaFoldDB" id="A0AAV4MN32"/>
<reference evidence="1 2" key="1">
    <citation type="submission" date="2021-06" db="EMBL/GenBank/DDBJ databases">
        <title>Caerostris darwini draft genome.</title>
        <authorList>
            <person name="Kono N."/>
            <person name="Arakawa K."/>
        </authorList>
    </citation>
    <scope>NUCLEOTIDE SEQUENCE [LARGE SCALE GENOMIC DNA]</scope>
</reference>
<dbReference type="EMBL" id="BPLQ01000502">
    <property type="protein sequence ID" value="GIX72194.1"/>
    <property type="molecule type" value="Genomic_DNA"/>
</dbReference>
<proteinExistence type="predicted"/>
<organism evidence="1 2">
    <name type="scientific">Caerostris darwini</name>
    <dbReference type="NCBI Taxonomy" id="1538125"/>
    <lineage>
        <taxon>Eukaryota</taxon>
        <taxon>Metazoa</taxon>
        <taxon>Ecdysozoa</taxon>
        <taxon>Arthropoda</taxon>
        <taxon>Chelicerata</taxon>
        <taxon>Arachnida</taxon>
        <taxon>Araneae</taxon>
        <taxon>Araneomorphae</taxon>
        <taxon>Entelegynae</taxon>
        <taxon>Araneoidea</taxon>
        <taxon>Araneidae</taxon>
        <taxon>Caerostris</taxon>
    </lineage>
</organism>
<sequence length="134" mass="15088">MSLLPRKQPEIPELYILTQLLPLFPVDNEGYKKHRLNNMKSKRVAISGPALAVTLNEAADIQGQNGGQENERSSTEDICLIHGCGCQLFSGYVHVRRLRNFFLLAVDFRTSRVEASATLGCFCQEIWLTWGAHK</sequence>
<evidence type="ECO:0000313" key="1">
    <source>
        <dbReference type="EMBL" id="GIX72194.1"/>
    </source>
</evidence>
<protein>
    <submittedName>
        <fullName evidence="1">Uncharacterized protein</fullName>
    </submittedName>
</protein>
<comment type="caution">
    <text evidence="1">The sequence shown here is derived from an EMBL/GenBank/DDBJ whole genome shotgun (WGS) entry which is preliminary data.</text>
</comment>